<keyword evidence="3" id="KW-1185">Reference proteome</keyword>
<feature type="compositionally biased region" description="Low complexity" evidence="1">
    <location>
        <begin position="1"/>
        <end position="18"/>
    </location>
</feature>
<sequence>MPQSSGKKSGNKSGNKSGSNGGSDGGDKGNSGQSWNPAEGGGGGYWKYRCKYMYTHNCPNWTYVYDSTCAACAASGRD</sequence>
<dbReference type="Proteomes" id="UP001408356">
    <property type="component" value="Unassembled WGS sequence"/>
</dbReference>
<evidence type="ECO:0000313" key="3">
    <source>
        <dbReference type="Proteomes" id="UP001408356"/>
    </source>
</evidence>
<name>A0ABR2UNS8_9PEZI</name>
<gene>
    <name evidence="2" type="ORF">SUNI508_09954</name>
</gene>
<reference evidence="2 3" key="1">
    <citation type="journal article" date="2024" name="J. Plant Pathol.">
        <title>Sequence and assembly of the genome of Seiridium unicorne, isolate CBS 538.82, causal agent of cypress canker disease.</title>
        <authorList>
            <person name="Scali E."/>
            <person name="Rocca G.D."/>
            <person name="Danti R."/>
            <person name="Garbelotto M."/>
            <person name="Barberini S."/>
            <person name="Baroncelli R."/>
            <person name="Emiliani G."/>
        </authorList>
    </citation>
    <scope>NUCLEOTIDE SEQUENCE [LARGE SCALE GENOMIC DNA]</scope>
    <source>
        <strain evidence="2 3">BM-138-508</strain>
    </source>
</reference>
<organism evidence="2 3">
    <name type="scientific">Seiridium unicorne</name>
    <dbReference type="NCBI Taxonomy" id="138068"/>
    <lineage>
        <taxon>Eukaryota</taxon>
        <taxon>Fungi</taxon>
        <taxon>Dikarya</taxon>
        <taxon>Ascomycota</taxon>
        <taxon>Pezizomycotina</taxon>
        <taxon>Sordariomycetes</taxon>
        <taxon>Xylariomycetidae</taxon>
        <taxon>Amphisphaeriales</taxon>
        <taxon>Sporocadaceae</taxon>
        <taxon>Seiridium</taxon>
    </lineage>
</organism>
<evidence type="ECO:0008006" key="4">
    <source>
        <dbReference type="Google" id="ProtNLM"/>
    </source>
</evidence>
<feature type="region of interest" description="Disordered" evidence="1">
    <location>
        <begin position="1"/>
        <end position="40"/>
    </location>
</feature>
<evidence type="ECO:0000313" key="2">
    <source>
        <dbReference type="EMBL" id="KAK9415994.1"/>
    </source>
</evidence>
<comment type="caution">
    <text evidence="2">The sequence shown here is derived from an EMBL/GenBank/DDBJ whole genome shotgun (WGS) entry which is preliminary data.</text>
</comment>
<evidence type="ECO:0000256" key="1">
    <source>
        <dbReference type="SAM" id="MobiDB-lite"/>
    </source>
</evidence>
<accession>A0ABR2UNS8</accession>
<protein>
    <recommendedName>
        <fullName evidence="4">ShKT domain-containing protein</fullName>
    </recommendedName>
</protein>
<dbReference type="EMBL" id="JARVKF010000410">
    <property type="protein sequence ID" value="KAK9415994.1"/>
    <property type="molecule type" value="Genomic_DNA"/>
</dbReference>
<proteinExistence type="predicted"/>